<keyword evidence="3" id="KW-1185">Reference proteome</keyword>
<accession>A0A0C2T4W1</accession>
<dbReference type="Proteomes" id="UP000054549">
    <property type="component" value="Unassembled WGS sequence"/>
</dbReference>
<evidence type="ECO:0000313" key="3">
    <source>
        <dbReference type="Proteomes" id="UP000054549"/>
    </source>
</evidence>
<feature type="region of interest" description="Disordered" evidence="1">
    <location>
        <begin position="41"/>
        <end position="85"/>
    </location>
</feature>
<dbReference type="InParanoid" id="A0A0C2T4W1"/>
<name>A0A0C2T4W1_AMAMK</name>
<reference evidence="2 3" key="1">
    <citation type="submission" date="2014-04" db="EMBL/GenBank/DDBJ databases">
        <title>Evolutionary Origins and Diversification of the Mycorrhizal Mutualists.</title>
        <authorList>
            <consortium name="DOE Joint Genome Institute"/>
            <consortium name="Mycorrhizal Genomics Consortium"/>
            <person name="Kohler A."/>
            <person name="Kuo A."/>
            <person name="Nagy L.G."/>
            <person name="Floudas D."/>
            <person name="Copeland A."/>
            <person name="Barry K.W."/>
            <person name="Cichocki N."/>
            <person name="Veneault-Fourrey C."/>
            <person name="LaButti K."/>
            <person name="Lindquist E.A."/>
            <person name="Lipzen A."/>
            <person name="Lundell T."/>
            <person name="Morin E."/>
            <person name="Murat C."/>
            <person name="Riley R."/>
            <person name="Ohm R."/>
            <person name="Sun H."/>
            <person name="Tunlid A."/>
            <person name="Henrissat B."/>
            <person name="Grigoriev I.V."/>
            <person name="Hibbett D.S."/>
            <person name="Martin F."/>
        </authorList>
    </citation>
    <scope>NUCLEOTIDE SEQUENCE [LARGE SCALE GENOMIC DNA]</scope>
    <source>
        <strain evidence="2 3">Koide BX008</strain>
    </source>
</reference>
<organism evidence="2 3">
    <name type="scientific">Amanita muscaria (strain Koide BX008)</name>
    <dbReference type="NCBI Taxonomy" id="946122"/>
    <lineage>
        <taxon>Eukaryota</taxon>
        <taxon>Fungi</taxon>
        <taxon>Dikarya</taxon>
        <taxon>Basidiomycota</taxon>
        <taxon>Agaricomycotina</taxon>
        <taxon>Agaricomycetes</taxon>
        <taxon>Agaricomycetidae</taxon>
        <taxon>Agaricales</taxon>
        <taxon>Pluteineae</taxon>
        <taxon>Amanitaceae</taxon>
        <taxon>Amanita</taxon>
    </lineage>
</organism>
<gene>
    <name evidence="2" type="ORF">M378DRAFT_13396</name>
</gene>
<dbReference type="HOGENOM" id="CLU_2512189_0_0_1"/>
<dbReference type="EMBL" id="KN818282">
    <property type="protein sequence ID" value="KIL61579.1"/>
    <property type="molecule type" value="Genomic_DNA"/>
</dbReference>
<proteinExistence type="predicted"/>
<sequence length="85" mass="8881">MHGNARSNHQCASAADLNNITPTDIKFGDGGNFTCLNGGADNQGITGSQRRINNQTNNNQGIIGNGSNNTVNSGHQFFPNAAHCP</sequence>
<evidence type="ECO:0000256" key="1">
    <source>
        <dbReference type="SAM" id="MobiDB-lite"/>
    </source>
</evidence>
<feature type="compositionally biased region" description="Low complexity" evidence="1">
    <location>
        <begin position="48"/>
        <end position="70"/>
    </location>
</feature>
<protein>
    <submittedName>
        <fullName evidence="2">Uncharacterized protein</fullName>
    </submittedName>
</protein>
<evidence type="ECO:0000313" key="2">
    <source>
        <dbReference type="EMBL" id="KIL61579.1"/>
    </source>
</evidence>
<dbReference type="AlphaFoldDB" id="A0A0C2T4W1"/>